<keyword evidence="3" id="KW-1185">Reference proteome</keyword>
<evidence type="ECO:0000256" key="1">
    <source>
        <dbReference type="SAM" id="Phobius"/>
    </source>
</evidence>
<keyword evidence="1" id="KW-0812">Transmembrane</keyword>
<dbReference type="Proteomes" id="UP001596025">
    <property type="component" value="Unassembled WGS sequence"/>
</dbReference>
<keyword evidence="1" id="KW-0472">Membrane</keyword>
<gene>
    <name evidence="2" type="ORF">ACFO3M_04765</name>
</gene>
<feature type="transmembrane region" description="Helical" evidence="1">
    <location>
        <begin position="40"/>
        <end position="59"/>
    </location>
</feature>
<name>A0ABV9LFV6_9ACTN</name>
<evidence type="ECO:0008006" key="4">
    <source>
        <dbReference type="Google" id="ProtNLM"/>
    </source>
</evidence>
<dbReference type="EMBL" id="JBHSGR010000003">
    <property type="protein sequence ID" value="MFC4692695.1"/>
    <property type="molecule type" value="Genomic_DNA"/>
</dbReference>
<dbReference type="RefSeq" id="WP_387987019.1">
    <property type="nucleotide sequence ID" value="NZ_JBHSGR010000003.1"/>
</dbReference>
<protein>
    <recommendedName>
        <fullName evidence="4">PQQ-like domain-containing protein</fullName>
    </recommendedName>
</protein>
<evidence type="ECO:0000313" key="3">
    <source>
        <dbReference type="Proteomes" id="UP001596025"/>
    </source>
</evidence>
<accession>A0ABV9LFV6</accession>
<comment type="caution">
    <text evidence="2">The sequence shown here is derived from an EMBL/GenBank/DDBJ whole genome shotgun (WGS) entry which is preliminary data.</text>
</comment>
<keyword evidence="1" id="KW-1133">Transmembrane helix</keyword>
<proteinExistence type="predicted"/>
<organism evidence="2 3">
    <name type="scientific">Geodermatophilus arenarius</name>
    <dbReference type="NCBI Taxonomy" id="1137990"/>
    <lineage>
        <taxon>Bacteria</taxon>
        <taxon>Bacillati</taxon>
        <taxon>Actinomycetota</taxon>
        <taxon>Actinomycetes</taxon>
        <taxon>Geodermatophilales</taxon>
        <taxon>Geodermatophilaceae</taxon>
        <taxon>Geodermatophilus</taxon>
    </lineage>
</organism>
<evidence type="ECO:0000313" key="2">
    <source>
        <dbReference type="EMBL" id="MFC4692695.1"/>
    </source>
</evidence>
<sequence length="470" mass="47348">MDDLTDRLTRLAERTAPPPREDLAAAVVSRHRRDRRRRTGIAAVAVAVAAVVVAVPVVVRGGDDPVPTAGVAAPGEAAADVLSGPTRGSLAGDAAFVEGVRRLPWSSADVGVPEPAVADRHVVFAGDVAGARWALVAARTGAQPPPLVPDPELETDLGARGGTVVAWFTGPAGATAEQMTVQDVPHAVDPSLPLAYADTGIDAVVVVAAPGDVVSVSERPEVAADGTVSRTWTEVAAPDGVAVLDRGPSSLPSDAAFRYRVERDGSVLATGMPDTRWGGAPPGDLDVTWAREQPPAAPGDEMRTGEMESLLARTGLTADAVAFTVLWAGDVPAPTVGTARVAVFSATLPSGAVYVGTTAAVAVDRSGSAGWSCGSELRAAGEGDRAVAAVCEVTDASADPPVLPTLVVVAPPGATTVRLLDAVGGVLGETALDDGVAVVAAPGDLASVETLDAAGAVLERAEPLLEATLE</sequence>
<reference evidence="3" key="1">
    <citation type="journal article" date="2019" name="Int. J. Syst. Evol. Microbiol.">
        <title>The Global Catalogue of Microorganisms (GCM) 10K type strain sequencing project: providing services to taxonomists for standard genome sequencing and annotation.</title>
        <authorList>
            <consortium name="The Broad Institute Genomics Platform"/>
            <consortium name="The Broad Institute Genome Sequencing Center for Infectious Disease"/>
            <person name="Wu L."/>
            <person name="Ma J."/>
        </authorList>
    </citation>
    <scope>NUCLEOTIDE SEQUENCE [LARGE SCALE GENOMIC DNA]</scope>
    <source>
        <strain evidence="3">CCUG 62763</strain>
    </source>
</reference>